<feature type="compositionally biased region" description="Polar residues" evidence="1">
    <location>
        <begin position="165"/>
        <end position="183"/>
    </location>
</feature>
<keyword evidence="2" id="KW-0812">Transmembrane</keyword>
<proteinExistence type="predicted"/>
<keyword evidence="2" id="KW-0472">Membrane</keyword>
<evidence type="ECO:0000313" key="4">
    <source>
        <dbReference type="Proteomes" id="UP001152888"/>
    </source>
</evidence>
<reference evidence="3" key="1">
    <citation type="submission" date="2022-03" db="EMBL/GenBank/DDBJ databases">
        <authorList>
            <person name="Sayadi A."/>
        </authorList>
    </citation>
    <scope>NUCLEOTIDE SEQUENCE</scope>
</reference>
<dbReference type="PANTHER" id="PTHR36694">
    <property type="entry name" value="PASIFLORA 1, ISOFORM A-RELATED"/>
    <property type="match status" value="1"/>
</dbReference>
<feature type="transmembrane region" description="Helical" evidence="2">
    <location>
        <begin position="57"/>
        <end position="81"/>
    </location>
</feature>
<name>A0A9P0PD47_ACAOB</name>
<accession>A0A9P0PD47</accession>
<keyword evidence="4" id="KW-1185">Reference proteome</keyword>
<dbReference type="InterPro" id="IPR031720">
    <property type="entry name" value="DUF4728"/>
</dbReference>
<feature type="region of interest" description="Disordered" evidence="1">
    <location>
        <begin position="156"/>
        <end position="212"/>
    </location>
</feature>
<protein>
    <submittedName>
        <fullName evidence="3">Uncharacterized protein</fullName>
    </submittedName>
</protein>
<feature type="transmembrane region" description="Helical" evidence="2">
    <location>
        <begin position="87"/>
        <end position="109"/>
    </location>
</feature>
<organism evidence="3 4">
    <name type="scientific">Acanthoscelides obtectus</name>
    <name type="common">Bean weevil</name>
    <name type="synonym">Bruchus obtectus</name>
    <dbReference type="NCBI Taxonomy" id="200917"/>
    <lineage>
        <taxon>Eukaryota</taxon>
        <taxon>Metazoa</taxon>
        <taxon>Ecdysozoa</taxon>
        <taxon>Arthropoda</taxon>
        <taxon>Hexapoda</taxon>
        <taxon>Insecta</taxon>
        <taxon>Pterygota</taxon>
        <taxon>Neoptera</taxon>
        <taxon>Endopterygota</taxon>
        <taxon>Coleoptera</taxon>
        <taxon>Polyphaga</taxon>
        <taxon>Cucujiformia</taxon>
        <taxon>Chrysomeloidea</taxon>
        <taxon>Chrysomelidae</taxon>
        <taxon>Bruchinae</taxon>
        <taxon>Bruchini</taxon>
        <taxon>Acanthoscelides</taxon>
    </lineage>
</organism>
<dbReference type="AlphaFoldDB" id="A0A9P0PD47"/>
<evidence type="ECO:0000256" key="2">
    <source>
        <dbReference type="SAM" id="Phobius"/>
    </source>
</evidence>
<comment type="caution">
    <text evidence="3">The sequence shown here is derived from an EMBL/GenBank/DDBJ whole genome shotgun (WGS) entry which is preliminary data.</text>
</comment>
<evidence type="ECO:0000313" key="3">
    <source>
        <dbReference type="EMBL" id="CAH1980792.1"/>
    </source>
</evidence>
<keyword evidence="2" id="KW-1133">Transmembrane helix</keyword>
<evidence type="ECO:0000256" key="1">
    <source>
        <dbReference type="SAM" id="MobiDB-lite"/>
    </source>
</evidence>
<dbReference type="PANTHER" id="PTHR36694:SF11">
    <property type="entry name" value="LP21121P-RELATED"/>
    <property type="match status" value="1"/>
</dbReference>
<feature type="transmembrane region" description="Helical" evidence="2">
    <location>
        <begin position="22"/>
        <end position="45"/>
    </location>
</feature>
<sequence length="257" mass="27954">MQNSTAIEESFVDHSTTSETSMAFTITLLTLSSSGVFTTLLLLYGLHTDHKILLIPWICNIVVFTIADVAYVIYSLIVHALQWNPPAAIIITLDFFLNSLHIYSLLCVVSQYQELKAGRGRALDEHIYRVPNVHYSCQPTATSMLSATTGRKPTLGGVSFYETRPTPTQSPTNAQPPSASPSTGHMDALSPPTAGDMRRGSRKSVKFETSSPAYNNGAQLLDPWSIEVKSSPILLPKAMDTAPLIESSTLLVSQSPV</sequence>
<dbReference type="OrthoDB" id="10067585at2759"/>
<dbReference type="Pfam" id="PF15860">
    <property type="entry name" value="DUF4728"/>
    <property type="match status" value="1"/>
</dbReference>
<gene>
    <name evidence="3" type="ORF">ACAOBT_LOCUS14176</name>
</gene>
<dbReference type="EMBL" id="CAKOFQ010006900">
    <property type="protein sequence ID" value="CAH1980792.1"/>
    <property type="molecule type" value="Genomic_DNA"/>
</dbReference>
<dbReference type="Proteomes" id="UP001152888">
    <property type="component" value="Unassembled WGS sequence"/>
</dbReference>